<accession>A0A370GV02</accession>
<organism evidence="1 2">
    <name type="scientific">Nocardia mexicana</name>
    <dbReference type="NCBI Taxonomy" id="279262"/>
    <lineage>
        <taxon>Bacteria</taxon>
        <taxon>Bacillati</taxon>
        <taxon>Actinomycetota</taxon>
        <taxon>Actinomycetes</taxon>
        <taxon>Mycobacteriales</taxon>
        <taxon>Nocardiaceae</taxon>
        <taxon>Nocardia</taxon>
    </lineage>
</organism>
<gene>
    <name evidence="1" type="ORF">DFR68_10973</name>
</gene>
<dbReference type="EMBL" id="QQAZ01000009">
    <property type="protein sequence ID" value="RDI47076.1"/>
    <property type="molecule type" value="Genomic_DNA"/>
</dbReference>
<dbReference type="Proteomes" id="UP000255355">
    <property type="component" value="Unassembled WGS sequence"/>
</dbReference>
<name>A0A370GV02_9NOCA</name>
<dbReference type="AlphaFoldDB" id="A0A370GV02"/>
<reference evidence="1 2" key="1">
    <citation type="submission" date="2018-07" db="EMBL/GenBank/DDBJ databases">
        <title>Genomic Encyclopedia of Type Strains, Phase IV (KMG-IV): sequencing the most valuable type-strain genomes for metagenomic binning, comparative biology and taxonomic classification.</title>
        <authorList>
            <person name="Goeker M."/>
        </authorList>
    </citation>
    <scope>NUCLEOTIDE SEQUENCE [LARGE SCALE GENOMIC DNA]</scope>
    <source>
        <strain evidence="1 2">DSM 44952</strain>
    </source>
</reference>
<protein>
    <submittedName>
        <fullName evidence="1">Uncharacterized protein</fullName>
    </submittedName>
</protein>
<evidence type="ECO:0000313" key="2">
    <source>
        <dbReference type="Proteomes" id="UP000255355"/>
    </source>
</evidence>
<comment type="caution">
    <text evidence="1">The sequence shown here is derived from an EMBL/GenBank/DDBJ whole genome shotgun (WGS) entry which is preliminary data.</text>
</comment>
<dbReference type="STRING" id="1210089.GCA_001613165_07874"/>
<sequence length="90" mass="9830">MTLPAVVHISRGLRNSLWHWKISNVADLGTVVEKSDSAPPRVAGVRFGEGRAYRAGRGPGRVEAAVNLVRCDVAWHCAQAVVEVRSEARR</sequence>
<keyword evidence="2" id="KW-1185">Reference proteome</keyword>
<evidence type="ECO:0000313" key="1">
    <source>
        <dbReference type="EMBL" id="RDI47076.1"/>
    </source>
</evidence>
<proteinExistence type="predicted"/>